<evidence type="ECO:0000256" key="2">
    <source>
        <dbReference type="ARBA" id="ARBA00007448"/>
    </source>
</evidence>
<dbReference type="GO" id="GO:0016887">
    <property type="term" value="F:ATP hydrolysis activity"/>
    <property type="evidence" value="ECO:0007669"/>
    <property type="project" value="InterPro"/>
</dbReference>
<dbReference type="OrthoDB" id="10251412at2759"/>
<dbReference type="EMBL" id="VDMD01000044">
    <property type="protein sequence ID" value="TRM57613.1"/>
    <property type="molecule type" value="Genomic_DNA"/>
</dbReference>
<evidence type="ECO:0000256" key="8">
    <source>
        <dbReference type="ARBA" id="ARBA00022989"/>
    </source>
</evidence>
<evidence type="ECO:0000313" key="15">
    <source>
        <dbReference type="EMBL" id="TRM57613.1"/>
    </source>
</evidence>
<comment type="similarity">
    <text evidence="2">Belongs to the AAA ATPase family. BCS1 subfamily.</text>
</comment>
<keyword evidence="7" id="KW-0067">ATP-binding</keyword>
<dbReference type="Gene3D" id="3.40.50.300">
    <property type="entry name" value="P-loop containing nucleotide triphosphate hydrolases"/>
    <property type="match status" value="1"/>
</dbReference>
<dbReference type="GO" id="GO:0005524">
    <property type="term" value="F:ATP binding"/>
    <property type="evidence" value="ECO:0007669"/>
    <property type="project" value="UniProtKB-KW"/>
</dbReference>
<keyword evidence="3" id="KW-0812">Transmembrane</keyword>
<feature type="compositionally biased region" description="Gly residues" evidence="12">
    <location>
        <begin position="186"/>
        <end position="204"/>
    </location>
</feature>
<dbReference type="SUPFAM" id="SSF52540">
    <property type="entry name" value="P-loop containing nucleoside triphosphate hydrolases"/>
    <property type="match status" value="1"/>
</dbReference>
<feature type="compositionally biased region" description="Basic and acidic residues" evidence="12">
    <location>
        <begin position="768"/>
        <end position="778"/>
    </location>
</feature>
<dbReference type="PANTHER" id="PTHR23070">
    <property type="entry name" value="BCS1 AAA-TYPE ATPASE"/>
    <property type="match status" value="1"/>
</dbReference>
<feature type="region of interest" description="Disordered" evidence="12">
    <location>
        <begin position="338"/>
        <end position="413"/>
    </location>
</feature>
<evidence type="ECO:0000259" key="14">
    <source>
        <dbReference type="SMART" id="SM01024"/>
    </source>
</evidence>
<evidence type="ECO:0000256" key="12">
    <source>
        <dbReference type="SAM" id="MobiDB-lite"/>
    </source>
</evidence>
<dbReference type="InterPro" id="IPR003960">
    <property type="entry name" value="ATPase_AAA_CS"/>
</dbReference>
<dbReference type="InterPro" id="IPR003959">
    <property type="entry name" value="ATPase_AAA_core"/>
</dbReference>
<comment type="subcellular location">
    <subcellularLocation>
        <location evidence="1">Mitochondrion inner membrane</location>
        <topology evidence="1">Single-pass membrane protein</topology>
    </subcellularLocation>
</comment>
<feature type="compositionally biased region" description="Basic and acidic residues" evidence="12">
    <location>
        <begin position="493"/>
        <end position="513"/>
    </location>
</feature>
<dbReference type="STRING" id="97359.A0A550BYK5"/>
<keyword evidence="4" id="KW-0547">Nucleotide-binding</keyword>
<feature type="region of interest" description="Disordered" evidence="12">
    <location>
        <begin position="740"/>
        <end position="832"/>
    </location>
</feature>
<keyword evidence="8" id="KW-1133">Transmembrane helix</keyword>
<evidence type="ECO:0000256" key="3">
    <source>
        <dbReference type="ARBA" id="ARBA00022692"/>
    </source>
</evidence>
<dbReference type="InterPro" id="IPR027417">
    <property type="entry name" value="P-loop_NTPase"/>
</dbReference>
<evidence type="ECO:0008006" key="17">
    <source>
        <dbReference type="Google" id="ProtNLM"/>
    </source>
</evidence>
<dbReference type="InterPro" id="IPR057495">
    <property type="entry name" value="AAA_lid_BCS1"/>
</dbReference>
<dbReference type="Proteomes" id="UP000320762">
    <property type="component" value="Unassembled WGS sequence"/>
</dbReference>
<evidence type="ECO:0000256" key="5">
    <source>
        <dbReference type="ARBA" id="ARBA00022792"/>
    </source>
</evidence>
<dbReference type="SMART" id="SM00382">
    <property type="entry name" value="AAA"/>
    <property type="match status" value="1"/>
</dbReference>
<dbReference type="GO" id="GO:0005743">
    <property type="term" value="C:mitochondrial inner membrane"/>
    <property type="evidence" value="ECO:0007669"/>
    <property type="project" value="UniProtKB-SubCell"/>
</dbReference>
<keyword evidence="6" id="KW-0378">Hydrolase</keyword>
<feature type="region of interest" description="Disordered" evidence="12">
    <location>
        <begin position="493"/>
        <end position="531"/>
    </location>
</feature>
<feature type="compositionally biased region" description="Basic and acidic residues" evidence="12">
    <location>
        <begin position="347"/>
        <end position="363"/>
    </location>
</feature>
<evidence type="ECO:0000313" key="16">
    <source>
        <dbReference type="Proteomes" id="UP000320762"/>
    </source>
</evidence>
<feature type="region of interest" description="Disordered" evidence="12">
    <location>
        <begin position="185"/>
        <end position="230"/>
    </location>
</feature>
<dbReference type="Pfam" id="PF00004">
    <property type="entry name" value="AAA"/>
    <property type="match status" value="1"/>
</dbReference>
<keyword evidence="5" id="KW-0999">Mitochondrion inner membrane</keyword>
<dbReference type="InterPro" id="IPR014851">
    <property type="entry name" value="BCS1_N"/>
</dbReference>
<evidence type="ECO:0000256" key="6">
    <source>
        <dbReference type="ARBA" id="ARBA00022801"/>
    </source>
</evidence>
<organism evidence="15 16">
    <name type="scientific">Schizophyllum amplum</name>
    <dbReference type="NCBI Taxonomy" id="97359"/>
    <lineage>
        <taxon>Eukaryota</taxon>
        <taxon>Fungi</taxon>
        <taxon>Dikarya</taxon>
        <taxon>Basidiomycota</taxon>
        <taxon>Agaricomycotina</taxon>
        <taxon>Agaricomycetes</taxon>
        <taxon>Agaricomycetidae</taxon>
        <taxon>Agaricales</taxon>
        <taxon>Schizophyllaceae</taxon>
        <taxon>Schizophyllum</taxon>
    </lineage>
</organism>
<gene>
    <name evidence="15" type="ORF">BD626DRAFT_513986</name>
</gene>
<keyword evidence="9" id="KW-0496">Mitochondrion</keyword>
<dbReference type="InterPro" id="IPR050747">
    <property type="entry name" value="Mitochondrial_chaperone_BCS1"/>
</dbReference>
<comment type="caution">
    <text evidence="15">The sequence shown here is derived from an EMBL/GenBank/DDBJ whole genome shotgun (WGS) entry which is preliminary data.</text>
</comment>
<evidence type="ECO:0000256" key="1">
    <source>
        <dbReference type="ARBA" id="ARBA00004434"/>
    </source>
</evidence>
<dbReference type="SMART" id="SM01024">
    <property type="entry name" value="BCS1_N"/>
    <property type="match status" value="1"/>
</dbReference>
<feature type="domain" description="AAA+ ATPase" evidence="13">
    <location>
        <begin position="275"/>
        <end position="467"/>
    </location>
</feature>
<evidence type="ECO:0000256" key="9">
    <source>
        <dbReference type="ARBA" id="ARBA00023128"/>
    </source>
</evidence>
<protein>
    <recommendedName>
        <fullName evidence="17">P-loop containing nucleoside triphosphate hydrolase protein</fullName>
    </recommendedName>
</protein>
<dbReference type="AlphaFoldDB" id="A0A550BYK5"/>
<evidence type="ECO:0000256" key="11">
    <source>
        <dbReference type="ARBA" id="ARBA00048778"/>
    </source>
</evidence>
<feature type="compositionally biased region" description="Basic and acidic residues" evidence="12">
    <location>
        <begin position="740"/>
        <end position="758"/>
    </location>
</feature>
<comment type="catalytic activity">
    <reaction evidence="11">
        <text>ATP + H2O = ADP + phosphate + H(+)</text>
        <dbReference type="Rhea" id="RHEA:13065"/>
        <dbReference type="ChEBI" id="CHEBI:15377"/>
        <dbReference type="ChEBI" id="CHEBI:15378"/>
        <dbReference type="ChEBI" id="CHEBI:30616"/>
        <dbReference type="ChEBI" id="CHEBI:43474"/>
        <dbReference type="ChEBI" id="CHEBI:456216"/>
    </reaction>
    <physiologicalReaction direction="left-to-right" evidence="11">
        <dbReference type="Rhea" id="RHEA:13066"/>
    </physiologicalReaction>
</comment>
<dbReference type="Pfam" id="PF08740">
    <property type="entry name" value="BCS1_N"/>
    <property type="match status" value="1"/>
</dbReference>
<feature type="region of interest" description="Disordered" evidence="12">
    <location>
        <begin position="628"/>
        <end position="671"/>
    </location>
</feature>
<feature type="region of interest" description="Disordered" evidence="12">
    <location>
        <begin position="543"/>
        <end position="612"/>
    </location>
</feature>
<dbReference type="InterPro" id="IPR003593">
    <property type="entry name" value="AAA+_ATPase"/>
</dbReference>
<dbReference type="Pfam" id="PF25426">
    <property type="entry name" value="AAA_lid_BCS1"/>
    <property type="match status" value="1"/>
</dbReference>
<keyword evidence="10" id="KW-0472">Membrane</keyword>
<feature type="domain" description="BCS1 N-terminal" evidence="14">
    <location>
        <begin position="16"/>
        <end position="244"/>
    </location>
</feature>
<keyword evidence="16" id="KW-1185">Reference proteome</keyword>
<name>A0A550BYK5_9AGAR</name>
<sequence length="956" mass="104850">MDSFRSLVQPLGLELMVLGGAAQTAKRMTTKAWTTFINSFFLTAHFHETDMPYAWLMLWLSRRPEWGRTRECEGVTTRDRTTGDSTDDALSLKVVFQPTFESQLTIYFRGHWLRVWRWKKDSTDEEVLSVSVVARSSDVLKALVRTAKKEYEASLEHSISLFVPSPPSPYGFYSSRHYSRSSSYYAGGGGGHSSSGRHAGGGYGGKDDEYPGSGRRSRGGAGVRNSANDWMLERTRPKRPLRTVVLERGVKESIIDDVGDFLASEKWYGDRGIPFRRGYLLHGPAGNGKSSLIYALASHFALDVYTVSLSAPGMTDESLGALIGGVPSRCILLLQNLDTALSPPKPPPEKTESDSEEEEKRNADPNGNSAPNNGSNSSSPVQADPYGYDAHGGPPGYRSSRRRRRKAGDPDPMANTLSLSGLLNALDGVAASEGRLLFATTNHVHTLDPALARPGRMDVWVEFKNASRAQAADFFRAFFVSKEDADARRMQEEAARYENDPDRIDLDGERDGWGAHQVRRGAGRPGQNAEAVDEEYDIDKHVVAEPMPAQQPRRRTQSLQTDSRRSSWVPSVSRLGSWFGGPPSSAEGEDDSSPPTPIRIDGGHLGGSGEMGTFNAAKLEEQLRELEGRVRPTMCTLTPPASPPVRRADLPPQSPTGADDTPQSPPQEEVPANDIRNLWAPTNLPLAELDVLADAFAAQLPEHEFSVADLQGYLLRHKSRPQRAALGLDEWVQEERARRERERLEKERMEREALEKKAEARRKRREKRDREARKLADKEAEEDAAEEARDRRTRGGGLPATAVAASQDGGEAQAAPAQLPPAPSSPQLTQPAQASLPDLAAFPWSPDESGWGWYPEDSVDAGAGASELGGTVEDLSANVNDTREVDAHTTQAVPDPPLPTLTPTAAEDVAVSTNNYTTLSRRHPYSALTLSTPHSLLPRYLLALIYLLFSGLIHGF</sequence>
<evidence type="ECO:0000256" key="4">
    <source>
        <dbReference type="ARBA" id="ARBA00022741"/>
    </source>
</evidence>
<reference evidence="15 16" key="1">
    <citation type="journal article" date="2019" name="New Phytol.">
        <title>Comparative genomics reveals unique wood-decay strategies and fruiting body development in the Schizophyllaceae.</title>
        <authorList>
            <person name="Almasi E."/>
            <person name="Sahu N."/>
            <person name="Krizsan K."/>
            <person name="Balint B."/>
            <person name="Kovacs G.M."/>
            <person name="Kiss B."/>
            <person name="Cseklye J."/>
            <person name="Drula E."/>
            <person name="Henrissat B."/>
            <person name="Nagy I."/>
            <person name="Chovatia M."/>
            <person name="Adam C."/>
            <person name="LaButti K."/>
            <person name="Lipzen A."/>
            <person name="Riley R."/>
            <person name="Grigoriev I.V."/>
            <person name="Nagy L.G."/>
        </authorList>
    </citation>
    <scope>NUCLEOTIDE SEQUENCE [LARGE SCALE GENOMIC DNA]</scope>
    <source>
        <strain evidence="15 16">NL-1724</strain>
    </source>
</reference>
<accession>A0A550BYK5</accession>
<dbReference type="PROSITE" id="PS00674">
    <property type="entry name" value="AAA"/>
    <property type="match status" value="1"/>
</dbReference>
<proteinExistence type="inferred from homology"/>
<feature type="compositionally biased region" description="Low complexity" evidence="12">
    <location>
        <begin position="364"/>
        <end position="380"/>
    </location>
</feature>
<evidence type="ECO:0000256" key="10">
    <source>
        <dbReference type="ARBA" id="ARBA00023136"/>
    </source>
</evidence>
<evidence type="ECO:0000256" key="7">
    <source>
        <dbReference type="ARBA" id="ARBA00022840"/>
    </source>
</evidence>
<evidence type="ECO:0000259" key="13">
    <source>
        <dbReference type="SMART" id="SM00382"/>
    </source>
</evidence>